<evidence type="ECO:0000313" key="6">
    <source>
        <dbReference type="Proteomes" id="UP000270112"/>
    </source>
</evidence>
<dbReference type="GO" id="GO:0052621">
    <property type="term" value="F:diguanylate cyclase activity"/>
    <property type="evidence" value="ECO:0007669"/>
    <property type="project" value="TreeGrafter"/>
</dbReference>
<dbReference type="Gene3D" id="3.30.70.270">
    <property type="match status" value="1"/>
</dbReference>
<evidence type="ECO:0000259" key="2">
    <source>
        <dbReference type="PROSITE" id="PS50887"/>
    </source>
</evidence>
<feature type="domain" description="GGDEF" evidence="2">
    <location>
        <begin position="405"/>
        <end position="535"/>
    </location>
</feature>
<keyword evidence="5" id="KW-1185">Reference proteome</keyword>
<dbReference type="PANTHER" id="PTHR45138">
    <property type="entry name" value="REGULATORY COMPONENTS OF SENSORY TRANSDUCTION SYSTEM"/>
    <property type="match status" value="1"/>
</dbReference>
<sequence length="537" mass="58311">MVDEGQRRKRRTAYALVALLVNVIAFTAVYFVEARAIDGTLASETRDIASRFDGVMDDYEHSFLLFSHMMGDRIAQDPNPDHVEQFLKEANDPLDAIEGDTFDGLYMYYEGRYLYSWDTPASVYEESGYVATERPWYRSAVAAEGAVAFTPPYMSYANHYILSTVSQLQPDGRTVFAYDIKMGAIQDIAMLSERFPGGQIMIYDGDGTVIGSTDEAYLGSNLHSSAAEAQAAADEARANADAGGFASDDEQEKATEEADASAAFASFWDGFGSSFANLEQMAGGVKLLTVDGQPYFGRVQREGAWGFLALAPAFGVLGETAGSWLVPLLLVELLLVYALMRASRAQKARELRSAYIELGQMQSRLEIALEAAKKDAAVDDLTGMMNARSFKKEVTRLIDRMEEGDEGIFIMLDGDHFKTINDTYGHDAGDEAIKLSAQMIVGRIRTVDVACRLHGDEFAIFLSGTSDYGVAQRLVNDINTTIAHEASKRGVPSISLSAGAIAAKPGASYLELSKRADDALYEAKAGHNGGFANGSAS</sequence>
<dbReference type="AlphaFoldDB" id="A0A3N0IV49"/>
<dbReference type="InterPro" id="IPR029787">
    <property type="entry name" value="Nucleotide_cyclase"/>
</dbReference>
<name>A0A3N0IV49_9ACTN</name>
<dbReference type="PROSITE" id="PS50887">
    <property type="entry name" value="GGDEF"/>
    <property type="match status" value="1"/>
</dbReference>
<dbReference type="SUPFAM" id="SSF103190">
    <property type="entry name" value="Sensory domain-like"/>
    <property type="match status" value="1"/>
</dbReference>
<reference evidence="6" key="2">
    <citation type="submission" date="2018-05" db="EMBL/GenBank/DDBJ databases">
        <title>Genome Sequencing of selected type strains of the family Eggerthellaceae.</title>
        <authorList>
            <person name="Danylec N."/>
            <person name="Stoll D.A."/>
            <person name="Doetsch A."/>
            <person name="Huch M."/>
        </authorList>
    </citation>
    <scope>NUCLEOTIDE SEQUENCE [LARGE SCALE GENOMIC DNA]</scope>
    <source>
        <strain evidence="6">DSM 16107</strain>
    </source>
</reference>
<dbReference type="InterPro" id="IPR000160">
    <property type="entry name" value="GGDEF_dom"/>
</dbReference>
<keyword evidence="1" id="KW-1133">Transmembrane helix</keyword>
<dbReference type="OrthoDB" id="23692at2"/>
<proteinExistence type="predicted"/>
<dbReference type="NCBIfam" id="TIGR00254">
    <property type="entry name" value="GGDEF"/>
    <property type="match status" value="1"/>
</dbReference>
<dbReference type="InterPro" id="IPR050469">
    <property type="entry name" value="Diguanylate_Cyclase"/>
</dbReference>
<dbReference type="EMBL" id="PPTT01000012">
    <property type="protein sequence ID" value="RDB68994.1"/>
    <property type="molecule type" value="Genomic_DNA"/>
</dbReference>
<accession>A0A3N0IV49</accession>
<reference evidence="4" key="3">
    <citation type="journal article" date="2019" name="Microbiol. Resour. Announc.">
        <title>Draft Genome Sequences of Type Strains of Gordonibacter faecihominis, Paraeggerthella hongkongensis, Parvibacter caecicola,Slackia equolifaciens, Slackia faecicanis, and Slackia isoflavoniconvertens.</title>
        <authorList>
            <person name="Danylec N."/>
            <person name="Stoll D.A."/>
            <person name="Dotsch A."/>
            <person name="Huch M."/>
        </authorList>
    </citation>
    <scope>NUCLEOTIDE SEQUENCE</scope>
    <source>
        <strain evidence="4">DSM 16107</strain>
    </source>
</reference>
<dbReference type="Pfam" id="PF00990">
    <property type="entry name" value="GGDEF"/>
    <property type="match status" value="1"/>
</dbReference>
<dbReference type="Gene3D" id="3.30.450.20">
    <property type="entry name" value="PAS domain"/>
    <property type="match status" value="1"/>
</dbReference>
<protein>
    <submittedName>
        <fullName evidence="4">GGDEF domain-containing protein</fullName>
    </submittedName>
</protein>
<reference evidence="3 5" key="1">
    <citation type="journal article" date="2018" name="Elife">
        <title>Discovery and characterization of a prevalent human gut bacterial enzyme sufficient for the inactivation of a family of plant toxins.</title>
        <authorList>
            <person name="Koppel N."/>
            <person name="Bisanz J.E."/>
            <person name="Pandelia M.E."/>
            <person name="Turnbaugh P.J."/>
            <person name="Balskus E.P."/>
        </authorList>
    </citation>
    <scope>NUCLEOTIDE SEQUENCE [LARGE SCALE GENOMIC DNA]</scope>
    <source>
        <strain evidence="3 5">DSM 16107</strain>
    </source>
</reference>
<comment type="caution">
    <text evidence="4">The sequence shown here is derived from an EMBL/GenBank/DDBJ whole genome shotgun (WGS) entry which is preliminary data.</text>
</comment>
<keyword evidence="1" id="KW-0812">Transmembrane</keyword>
<dbReference type="CDD" id="cd01949">
    <property type="entry name" value="GGDEF"/>
    <property type="match status" value="1"/>
</dbReference>
<dbReference type="SMART" id="SM00267">
    <property type="entry name" value="GGDEF"/>
    <property type="match status" value="1"/>
</dbReference>
<gene>
    <name evidence="3" type="ORF">C1876_08115</name>
    <name evidence="4" type="ORF">DMP09_12430</name>
</gene>
<dbReference type="InterPro" id="IPR043128">
    <property type="entry name" value="Rev_trsase/Diguanyl_cyclase"/>
</dbReference>
<evidence type="ECO:0000313" key="5">
    <source>
        <dbReference type="Proteomes" id="UP000253817"/>
    </source>
</evidence>
<evidence type="ECO:0000313" key="4">
    <source>
        <dbReference type="EMBL" id="RNM40874.1"/>
    </source>
</evidence>
<evidence type="ECO:0000256" key="1">
    <source>
        <dbReference type="SAM" id="Phobius"/>
    </source>
</evidence>
<dbReference type="PANTHER" id="PTHR45138:SF9">
    <property type="entry name" value="DIGUANYLATE CYCLASE DGCM-RELATED"/>
    <property type="match status" value="1"/>
</dbReference>
<dbReference type="SUPFAM" id="SSF55073">
    <property type="entry name" value="Nucleotide cyclase"/>
    <property type="match status" value="1"/>
</dbReference>
<keyword evidence="1" id="KW-0472">Membrane</keyword>
<dbReference type="InterPro" id="IPR029151">
    <property type="entry name" value="Sensor-like_sf"/>
</dbReference>
<evidence type="ECO:0000313" key="3">
    <source>
        <dbReference type="EMBL" id="RDB68994.1"/>
    </source>
</evidence>
<feature type="transmembrane region" description="Helical" evidence="1">
    <location>
        <begin position="12"/>
        <end position="32"/>
    </location>
</feature>
<dbReference type="Proteomes" id="UP000270112">
    <property type="component" value="Unassembled WGS sequence"/>
</dbReference>
<dbReference type="Proteomes" id="UP000253817">
    <property type="component" value="Unassembled WGS sequence"/>
</dbReference>
<organism evidence="4 6">
    <name type="scientific">Eggerthella sinensis</name>
    <dbReference type="NCBI Taxonomy" id="242230"/>
    <lineage>
        <taxon>Bacteria</taxon>
        <taxon>Bacillati</taxon>
        <taxon>Actinomycetota</taxon>
        <taxon>Coriobacteriia</taxon>
        <taxon>Eggerthellales</taxon>
        <taxon>Eggerthellaceae</taxon>
        <taxon>Eggerthella</taxon>
    </lineage>
</organism>
<dbReference type="EMBL" id="QICC01000060">
    <property type="protein sequence ID" value="RNM40874.1"/>
    <property type="molecule type" value="Genomic_DNA"/>
</dbReference>